<evidence type="ECO:0000313" key="1">
    <source>
        <dbReference type="EMBL" id="MBO0937912.1"/>
    </source>
</evidence>
<dbReference type="AlphaFoldDB" id="A0A939K271"/>
<dbReference type="Proteomes" id="UP000664034">
    <property type="component" value="Unassembled WGS sequence"/>
</dbReference>
<dbReference type="EMBL" id="JAFMYV010000007">
    <property type="protein sequence ID" value="MBO0937912.1"/>
    <property type="molecule type" value="Genomic_DNA"/>
</dbReference>
<gene>
    <name evidence="1" type="ORF">J2I47_15245</name>
</gene>
<name>A0A939K271_9BACT</name>
<proteinExistence type="predicted"/>
<sequence>MKFFNDLGLLKKIMAKSPTYPPIYSELQILDINSLVGWGCLTNYGYKGGQVTWRMSGEITGQIDYAVQYGPDEVYLLVSYRYQQQPRTYRIAIEPKASNLGKGIVWYFRCSVTQQRCRKLYMHQGWLTHREAIRGMYKAQTHSKRWRQEKRVYDAVLDRVDVVDELYKPHAKQTYRGKPTRRFTRIESKLIRMGAIAANDFHLILRR</sequence>
<evidence type="ECO:0000313" key="2">
    <source>
        <dbReference type="Proteomes" id="UP000664034"/>
    </source>
</evidence>
<dbReference type="RefSeq" id="WP_207365448.1">
    <property type="nucleotide sequence ID" value="NZ_JAFMYV010000007.1"/>
</dbReference>
<protein>
    <submittedName>
        <fullName evidence="1">Uncharacterized protein</fullName>
    </submittedName>
</protein>
<reference evidence="1" key="1">
    <citation type="submission" date="2021-03" db="EMBL/GenBank/DDBJ databases">
        <title>Fibrella sp. HMF5335 genome sequencing and assembly.</title>
        <authorList>
            <person name="Kang H."/>
            <person name="Kim H."/>
            <person name="Bae S."/>
            <person name="Joh K."/>
        </authorList>
    </citation>
    <scope>NUCLEOTIDE SEQUENCE</scope>
    <source>
        <strain evidence="1">HMF5335</strain>
    </source>
</reference>
<accession>A0A939K271</accession>
<organism evidence="1 2">
    <name type="scientific">Fibrella rubiginis</name>
    <dbReference type="NCBI Taxonomy" id="2817060"/>
    <lineage>
        <taxon>Bacteria</taxon>
        <taxon>Pseudomonadati</taxon>
        <taxon>Bacteroidota</taxon>
        <taxon>Cytophagia</taxon>
        <taxon>Cytophagales</taxon>
        <taxon>Spirosomataceae</taxon>
        <taxon>Fibrella</taxon>
    </lineage>
</organism>
<comment type="caution">
    <text evidence="1">The sequence shown here is derived from an EMBL/GenBank/DDBJ whole genome shotgun (WGS) entry which is preliminary data.</text>
</comment>
<keyword evidence="2" id="KW-1185">Reference proteome</keyword>